<reference evidence="8" key="1">
    <citation type="submission" date="2023-01" db="EMBL/GenBank/DDBJ databases">
        <title>Genome assembly of the deep-sea coral Lophelia pertusa.</title>
        <authorList>
            <person name="Herrera S."/>
            <person name="Cordes E."/>
        </authorList>
    </citation>
    <scope>NUCLEOTIDE SEQUENCE</scope>
    <source>
        <strain evidence="8">USNM1676648</strain>
        <tissue evidence="8">Polyp</tissue>
    </source>
</reference>
<dbReference type="EMBL" id="MU826380">
    <property type="protein sequence ID" value="KAJ7377326.1"/>
    <property type="molecule type" value="Genomic_DNA"/>
</dbReference>
<keyword evidence="4 6" id="KW-1133">Transmembrane helix</keyword>
<dbReference type="AlphaFoldDB" id="A0A9W9Z8W0"/>
<proteinExistence type="inferred from homology"/>
<feature type="transmembrane region" description="Helical" evidence="6">
    <location>
        <begin position="75"/>
        <end position="101"/>
    </location>
</feature>
<evidence type="ECO:0000256" key="4">
    <source>
        <dbReference type="ARBA" id="ARBA00022989"/>
    </source>
</evidence>
<comment type="caution">
    <text evidence="8">The sequence shown here is derived from an EMBL/GenBank/DDBJ whole genome shotgun (WGS) entry which is preliminary data.</text>
</comment>
<evidence type="ECO:0000259" key="7">
    <source>
        <dbReference type="Pfam" id="PF04547"/>
    </source>
</evidence>
<organism evidence="8 9">
    <name type="scientific">Desmophyllum pertusum</name>
    <dbReference type="NCBI Taxonomy" id="174260"/>
    <lineage>
        <taxon>Eukaryota</taxon>
        <taxon>Metazoa</taxon>
        <taxon>Cnidaria</taxon>
        <taxon>Anthozoa</taxon>
        <taxon>Hexacorallia</taxon>
        <taxon>Scleractinia</taxon>
        <taxon>Caryophylliina</taxon>
        <taxon>Caryophylliidae</taxon>
        <taxon>Desmophyllum</taxon>
    </lineage>
</organism>
<evidence type="ECO:0000256" key="3">
    <source>
        <dbReference type="ARBA" id="ARBA00022692"/>
    </source>
</evidence>
<evidence type="ECO:0000256" key="2">
    <source>
        <dbReference type="ARBA" id="ARBA00009671"/>
    </source>
</evidence>
<dbReference type="InterPro" id="IPR007632">
    <property type="entry name" value="Anoctamin"/>
</dbReference>
<evidence type="ECO:0000256" key="6">
    <source>
        <dbReference type="RuleBase" id="RU280814"/>
    </source>
</evidence>
<comment type="caution">
    <text evidence="6">Lacks conserved residue(s) required for the propagation of feature annotation.</text>
</comment>
<evidence type="ECO:0000256" key="1">
    <source>
        <dbReference type="ARBA" id="ARBA00004141"/>
    </source>
</evidence>
<dbReference type="PANTHER" id="PTHR12308">
    <property type="entry name" value="ANOCTAMIN"/>
    <property type="match status" value="1"/>
</dbReference>
<evidence type="ECO:0000313" key="9">
    <source>
        <dbReference type="Proteomes" id="UP001163046"/>
    </source>
</evidence>
<comment type="subcellular location">
    <subcellularLocation>
        <location evidence="1 6">Membrane</location>
        <topology evidence="1 6">Multi-pass membrane protein</topology>
    </subcellularLocation>
</comment>
<name>A0A9W9Z8W0_9CNID</name>
<dbReference type="PANTHER" id="PTHR12308:SF84">
    <property type="entry name" value="ANOCTAMIN"/>
    <property type="match status" value="1"/>
</dbReference>
<dbReference type="InterPro" id="IPR049452">
    <property type="entry name" value="Anoctamin_TM"/>
</dbReference>
<dbReference type="Proteomes" id="UP001163046">
    <property type="component" value="Unassembled WGS sequence"/>
</dbReference>
<gene>
    <name evidence="8" type="primary">ANO4_20</name>
    <name evidence="8" type="ORF">OS493_029683</name>
</gene>
<keyword evidence="5 6" id="KW-0472">Membrane</keyword>
<dbReference type="GO" id="GO:0005886">
    <property type="term" value="C:plasma membrane"/>
    <property type="evidence" value="ECO:0007669"/>
    <property type="project" value="TreeGrafter"/>
</dbReference>
<feature type="domain" description="Anoctamin transmembrane" evidence="7">
    <location>
        <begin position="33"/>
        <end position="178"/>
    </location>
</feature>
<dbReference type="OrthoDB" id="5967639at2759"/>
<comment type="similarity">
    <text evidence="2 6">Belongs to the anoctamin family.</text>
</comment>
<evidence type="ECO:0000313" key="8">
    <source>
        <dbReference type="EMBL" id="KAJ7377326.1"/>
    </source>
</evidence>
<evidence type="ECO:0000256" key="5">
    <source>
        <dbReference type="ARBA" id="ARBA00023136"/>
    </source>
</evidence>
<protein>
    <recommendedName>
        <fullName evidence="6">Anoctamin</fullName>
    </recommendedName>
</protein>
<dbReference type="GO" id="GO:0005254">
    <property type="term" value="F:chloride channel activity"/>
    <property type="evidence" value="ECO:0007669"/>
    <property type="project" value="TreeGrafter"/>
</dbReference>
<dbReference type="Pfam" id="PF04547">
    <property type="entry name" value="Anoctamin"/>
    <property type="match status" value="1"/>
</dbReference>
<sequence length="283" mass="32394">MLRLMRNILCSVLAGQQDLTGFLGYTDRKRKLQNWWKRRQNIEIPDQTEYTRWELDYDLTQYPVHGLFYEYLEMVIQFGFVTLFVAAFPLGPFFALANNLLEIRLDAYKFMVVFQRPMAARAQDIGIWYAILKAVTEDLCGCKCKNGFVIAFVSEFVPRLYYTLGEGHDNLEGFVNSTLSYFVVADFPPEEKPSGTDADVLEDSFQISSCGFGLPTCRFRGYYEKPFLTIGNQTFSNPKEYEFSNGLLAYFGSQAVFCGGFSAHCVRYYGNLGLDYPGCAKRS</sequence>
<keyword evidence="9" id="KW-1185">Reference proteome</keyword>
<keyword evidence="3 6" id="KW-0812">Transmembrane</keyword>
<accession>A0A9W9Z8W0</accession>